<organism evidence="1 2">
    <name type="scientific">Pectobacterium phage Wc4</name>
    <dbReference type="NCBI Taxonomy" id="2652428"/>
    <lineage>
        <taxon>Viruses</taxon>
        <taxon>Duplodnaviria</taxon>
        <taxon>Heunggongvirae</taxon>
        <taxon>Uroviricota</taxon>
        <taxon>Caudoviricetes</taxon>
        <taxon>Andersonviridae</taxon>
        <taxon>Andersonviridae incertae sedis</taxon>
        <taxon>Arnovirus</taxon>
        <taxon>Arnovirus Wc4</taxon>
    </lineage>
</organism>
<dbReference type="Proteomes" id="UP000326781">
    <property type="component" value="Segment"/>
</dbReference>
<reference evidence="1 2" key="1">
    <citation type="submission" date="2019-08" db="EMBL/GenBank/DDBJ databases">
        <title>Six bacteriophages against potato bacterial diseases.</title>
        <authorList>
            <person name="Zhang X."/>
            <person name="Kering K."/>
        </authorList>
    </citation>
    <scope>NUCLEOTIDE SEQUENCE [LARGE SCALE GENOMIC DNA]</scope>
</reference>
<accession>A0A5P8D626</accession>
<dbReference type="EMBL" id="MN270891">
    <property type="protein sequence ID" value="QFP93769.1"/>
    <property type="molecule type" value="Genomic_DNA"/>
</dbReference>
<evidence type="ECO:0000313" key="1">
    <source>
        <dbReference type="EMBL" id="QFP93769.1"/>
    </source>
</evidence>
<evidence type="ECO:0000313" key="2">
    <source>
        <dbReference type="Proteomes" id="UP000326781"/>
    </source>
</evidence>
<keyword evidence="2" id="KW-1185">Reference proteome</keyword>
<name>A0A5P8D626_9CAUD</name>
<protein>
    <submittedName>
        <fullName evidence="1">Uncharacterized protein</fullName>
    </submittedName>
</protein>
<proteinExistence type="predicted"/>
<sequence>MFALIIALSFNPITNSANWVVLKDGFTSDQQCMDYAESHQDELRAAGALTYNCDTLKGVR</sequence>